<gene>
    <name evidence="7" type="ORF">BJY01DRAFT_263232</name>
</gene>
<organism evidence="7 8">
    <name type="scientific">Aspergillus pseudoustus</name>
    <dbReference type="NCBI Taxonomy" id="1810923"/>
    <lineage>
        <taxon>Eukaryota</taxon>
        <taxon>Fungi</taxon>
        <taxon>Dikarya</taxon>
        <taxon>Ascomycota</taxon>
        <taxon>Pezizomycotina</taxon>
        <taxon>Eurotiomycetes</taxon>
        <taxon>Eurotiomycetidae</taxon>
        <taxon>Eurotiales</taxon>
        <taxon>Aspergillaceae</taxon>
        <taxon>Aspergillus</taxon>
        <taxon>Aspergillus subgen. Nidulantes</taxon>
    </lineage>
</organism>
<dbReference type="PANTHER" id="PTHR24305:SF172">
    <property type="entry name" value="P450, PUTATIVE (EUROFUNG)-RELATED"/>
    <property type="match status" value="1"/>
</dbReference>
<protein>
    <submittedName>
        <fullName evidence="7">Cytochrome P450</fullName>
    </submittedName>
</protein>
<reference evidence="7 8" key="1">
    <citation type="submission" date="2024-07" db="EMBL/GenBank/DDBJ databases">
        <title>Section-level genome sequencing and comparative genomics of Aspergillus sections Usti and Cavernicolus.</title>
        <authorList>
            <consortium name="Lawrence Berkeley National Laboratory"/>
            <person name="Nybo J.L."/>
            <person name="Vesth T.C."/>
            <person name="Theobald S."/>
            <person name="Frisvad J.C."/>
            <person name="Larsen T.O."/>
            <person name="Kjaerboelling I."/>
            <person name="Rothschild-Mancinelli K."/>
            <person name="Lyhne E.K."/>
            <person name="Kogle M.E."/>
            <person name="Barry K."/>
            <person name="Clum A."/>
            <person name="Na H."/>
            <person name="Ledsgaard L."/>
            <person name="Lin J."/>
            <person name="Lipzen A."/>
            <person name="Kuo A."/>
            <person name="Riley R."/>
            <person name="Mondo S."/>
            <person name="Labutti K."/>
            <person name="Haridas S."/>
            <person name="Pangalinan J."/>
            <person name="Salamov A.A."/>
            <person name="Simmons B.A."/>
            <person name="Magnuson J.K."/>
            <person name="Chen J."/>
            <person name="Drula E."/>
            <person name="Henrissat B."/>
            <person name="Wiebenga A."/>
            <person name="Lubbers R.J."/>
            <person name="Gomes A.C."/>
            <person name="Makela M.R."/>
            <person name="Stajich J."/>
            <person name="Grigoriev I.V."/>
            <person name="Mortensen U.H."/>
            <person name="De Vries R.P."/>
            <person name="Baker S.E."/>
            <person name="Andersen M.R."/>
        </authorList>
    </citation>
    <scope>NUCLEOTIDE SEQUENCE [LARGE SCALE GENOMIC DNA]</scope>
    <source>
        <strain evidence="7 8">CBS 123904</strain>
    </source>
</reference>
<evidence type="ECO:0000256" key="1">
    <source>
        <dbReference type="ARBA" id="ARBA00001971"/>
    </source>
</evidence>
<dbReference type="PROSITE" id="PS00086">
    <property type="entry name" value="CYTOCHROME_P450"/>
    <property type="match status" value="1"/>
</dbReference>
<dbReference type="Gene3D" id="1.10.630.10">
    <property type="entry name" value="Cytochrome P450"/>
    <property type="match status" value="1"/>
</dbReference>
<evidence type="ECO:0000256" key="2">
    <source>
        <dbReference type="ARBA" id="ARBA00010617"/>
    </source>
</evidence>
<dbReference type="InterPro" id="IPR017972">
    <property type="entry name" value="Cyt_P450_CS"/>
</dbReference>
<keyword evidence="6" id="KW-0349">Heme</keyword>
<evidence type="ECO:0000313" key="7">
    <source>
        <dbReference type="EMBL" id="KAL2846911.1"/>
    </source>
</evidence>
<keyword evidence="8" id="KW-1185">Reference proteome</keyword>
<dbReference type="PANTHER" id="PTHR24305">
    <property type="entry name" value="CYTOCHROME P450"/>
    <property type="match status" value="1"/>
</dbReference>
<dbReference type="InterPro" id="IPR001128">
    <property type="entry name" value="Cyt_P450"/>
</dbReference>
<evidence type="ECO:0000256" key="6">
    <source>
        <dbReference type="RuleBase" id="RU000461"/>
    </source>
</evidence>
<evidence type="ECO:0000256" key="4">
    <source>
        <dbReference type="ARBA" id="ARBA00023002"/>
    </source>
</evidence>
<comment type="cofactor">
    <cofactor evidence="1">
        <name>heme</name>
        <dbReference type="ChEBI" id="CHEBI:30413"/>
    </cofactor>
</comment>
<evidence type="ECO:0000256" key="5">
    <source>
        <dbReference type="ARBA" id="ARBA00023004"/>
    </source>
</evidence>
<dbReference type="InterPro" id="IPR050121">
    <property type="entry name" value="Cytochrome_P450_monoxygenase"/>
</dbReference>
<evidence type="ECO:0000313" key="8">
    <source>
        <dbReference type="Proteomes" id="UP001610446"/>
    </source>
</evidence>
<keyword evidence="3 6" id="KW-0479">Metal-binding</keyword>
<dbReference type="PRINTS" id="PR00385">
    <property type="entry name" value="P450"/>
</dbReference>
<dbReference type="InterPro" id="IPR002401">
    <property type="entry name" value="Cyt_P450_E_grp-I"/>
</dbReference>
<dbReference type="CDD" id="cd11061">
    <property type="entry name" value="CYP67-like"/>
    <property type="match status" value="1"/>
</dbReference>
<keyword evidence="6" id="KW-0503">Monooxygenase</keyword>
<keyword evidence="4 6" id="KW-0560">Oxidoreductase</keyword>
<accession>A0ABR4K4A7</accession>
<name>A0ABR4K4A7_9EURO</name>
<comment type="similarity">
    <text evidence="2 6">Belongs to the cytochrome P450 family.</text>
</comment>
<proteinExistence type="inferred from homology"/>
<dbReference type="EMBL" id="JBFXLU010000060">
    <property type="protein sequence ID" value="KAL2846911.1"/>
    <property type="molecule type" value="Genomic_DNA"/>
</dbReference>
<evidence type="ECO:0000256" key="3">
    <source>
        <dbReference type="ARBA" id="ARBA00022723"/>
    </source>
</evidence>
<keyword evidence="5 6" id="KW-0408">Iron</keyword>
<dbReference type="Pfam" id="PF00067">
    <property type="entry name" value="p450"/>
    <property type="match status" value="1"/>
</dbReference>
<dbReference type="Proteomes" id="UP001610446">
    <property type="component" value="Unassembled WGS sequence"/>
</dbReference>
<dbReference type="PRINTS" id="PR00463">
    <property type="entry name" value="EP450I"/>
</dbReference>
<dbReference type="SUPFAM" id="SSF48264">
    <property type="entry name" value="Cytochrome P450"/>
    <property type="match status" value="1"/>
</dbReference>
<comment type="caution">
    <text evidence="7">The sequence shown here is derived from an EMBL/GenBank/DDBJ whole genome shotgun (WGS) entry which is preliminary data.</text>
</comment>
<dbReference type="InterPro" id="IPR036396">
    <property type="entry name" value="Cyt_P450_sf"/>
</dbReference>
<sequence>MPIWTMLALLGVCAPLYTLLLNPIIAYLIDRKSLRKYTSYNLFCALTNAGWCLEAWRGGIRSKSLSALHKTHPVIRIGPDSLSYGHPDAYRDIYGHGSKCVKDTFYQTEAAEGAHFNLGNVIDKAEHTRKRKMLAGAFSARNVQDHWEGGVVRGAVRMFLSAVEAHCTAPLVDGTDPNPHDLNFDFRLWSNLFTIDAIGEIAMSDQLGLLERGKDTVTAETVDGKVYTVPFRDCLHASKIAHARLAYADKWYHFNSRYATRLFPSYRHLWKLSAGWSDFVNHQAKKRLARHLAGEKLNDIFEHIMHDREGTPYNLEWGEISAECAVILDAGSATTAIALNNVIYWLARNPICLARLREEVDHALDAGGEEDAVAPYDKVKNLPYLRACLDESLRITPPFSYNLPRRTPPDGATILGEYVPGDTTVSMSAYVAHRDASCFVEPDNFIPERWLGEKRKEIQGYFVAFSAGSRGCIGRNISYLEQTVLVANFVRQYEFSLPCEGWEQERVEVTNLLPGALPLKVWRREIRQ</sequence>